<evidence type="ECO:0000313" key="7">
    <source>
        <dbReference type="Proteomes" id="UP000234950"/>
    </source>
</evidence>
<dbReference type="OrthoDB" id="9808930at2"/>
<keyword evidence="4 5" id="KW-0472">Membrane</keyword>
<dbReference type="EMBL" id="PGVE01000091">
    <property type="protein sequence ID" value="PLS01577.1"/>
    <property type="molecule type" value="Genomic_DNA"/>
</dbReference>
<feature type="transmembrane region" description="Helical" evidence="5">
    <location>
        <begin position="12"/>
        <end position="35"/>
    </location>
</feature>
<comment type="caution">
    <text evidence="6">The sequence shown here is derived from an EMBL/GenBank/DDBJ whole genome shotgun (WGS) entry which is preliminary data.</text>
</comment>
<sequence length="112" mass="12882">MGEDEMIKSEERLLAAGLYVLSLFFPIIAPLIIWLLKKEESTFIDVHGKEYFNFFISYFVYSIVAGILSVVIIGIFLLWVLGAAALIFTIIAAVRAYEGKEYHFPWIFRLIK</sequence>
<evidence type="ECO:0000313" key="6">
    <source>
        <dbReference type="EMBL" id="PLS01577.1"/>
    </source>
</evidence>
<evidence type="ECO:0000256" key="4">
    <source>
        <dbReference type="ARBA" id="ARBA00023136"/>
    </source>
</evidence>
<organism evidence="6 7">
    <name type="scientific">Neobacillus cucumis</name>
    <dbReference type="NCBI Taxonomy" id="1740721"/>
    <lineage>
        <taxon>Bacteria</taxon>
        <taxon>Bacillati</taxon>
        <taxon>Bacillota</taxon>
        <taxon>Bacilli</taxon>
        <taxon>Bacillales</taxon>
        <taxon>Bacillaceae</taxon>
        <taxon>Neobacillus</taxon>
    </lineage>
</organism>
<dbReference type="InterPro" id="IPR019109">
    <property type="entry name" value="MamF_MmsF"/>
</dbReference>
<name>A0A2N5H7S6_9BACI</name>
<evidence type="ECO:0000256" key="5">
    <source>
        <dbReference type="SAM" id="Phobius"/>
    </source>
</evidence>
<proteinExistence type="predicted"/>
<dbReference type="Proteomes" id="UP000234950">
    <property type="component" value="Unassembled WGS sequence"/>
</dbReference>
<protein>
    <submittedName>
        <fullName evidence="6">DUF4870 domain-containing protein</fullName>
    </submittedName>
</protein>
<gene>
    <name evidence="6" type="ORF">CVD27_24615</name>
</gene>
<evidence type="ECO:0000256" key="3">
    <source>
        <dbReference type="ARBA" id="ARBA00022989"/>
    </source>
</evidence>
<evidence type="ECO:0000256" key="1">
    <source>
        <dbReference type="ARBA" id="ARBA00004141"/>
    </source>
</evidence>
<keyword evidence="2 5" id="KW-0812">Transmembrane</keyword>
<feature type="transmembrane region" description="Helical" evidence="5">
    <location>
        <begin position="55"/>
        <end position="88"/>
    </location>
</feature>
<dbReference type="AlphaFoldDB" id="A0A2N5H7S6"/>
<dbReference type="Pfam" id="PF09685">
    <property type="entry name" value="MamF_MmsF"/>
    <property type="match status" value="1"/>
</dbReference>
<accession>A0A2N5H7S6</accession>
<keyword evidence="7" id="KW-1185">Reference proteome</keyword>
<evidence type="ECO:0000256" key="2">
    <source>
        <dbReference type="ARBA" id="ARBA00022692"/>
    </source>
</evidence>
<reference evidence="6 7" key="1">
    <citation type="submission" date="2017-11" db="EMBL/GenBank/DDBJ databases">
        <title>Comparitive Functional Genomics of Dry Heat Resistant strains isolated from the Viking Spacecraft.</title>
        <authorList>
            <person name="Seuylemezian A."/>
            <person name="Cooper K."/>
            <person name="Vaishampayan P."/>
        </authorList>
    </citation>
    <scope>NUCLEOTIDE SEQUENCE [LARGE SCALE GENOMIC DNA]</scope>
    <source>
        <strain evidence="6 7">V32-6</strain>
    </source>
</reference>
<keyword evidence="3 5" id="KW-1133">Transmembrane helix</keyword>
<comment type="subcellular location">
    <subcellularLocation>
        <location evidence="1">Membrane</location>
        <topology evidence="1">Multi-pass membrane protein</topology>
    </subcellularLocation>
</comment>